<accession>A0A955KZX8</accession>
<sequence length="221" mass="23624">DGVYSNIITAFDTVQNAGTQKIAVIAVPDWGLSPNTASSFPDQIGRQRVSDALARLNSRINNYVTQNQGVYIDGNTLGSTLIDKLTPDGKLLIDGVEISMLTNGNDPHNFTLGDGIHSGTVAGGLIANLIMQEVGSPWNLNETPFTEVEMLTSAGLAAECYTCKTDIDQNGFADLSDFFLFTQDFLKASPANPRTDINGDGAVNLDDYSVVTSHFLTTCPV</sequence>
<feature type="non-terminal residue" evidence="1">
    <location>
        <position position="1"/>
    </location>
</feature>
<dbReference type="GO" id="GO:0004553">
    <property type="term" value="F:hydrolase activity, hydrolyzing O-glycosyl compounds"/>
    <property type="evidence" value="ECO:0007669"/>
    <property type="project" value="InterPro"/>
</dbReference>
<dbReference type="Gene3D" id="1.10.1330.10">
    <property type="entry name" value="Dockerin domain"/>
    <property type="match status" value="1"/>
</dbReference>
<dbReference type="SUPFAM" id="SSF63446">
    <property type="entry name" value="Type I dockerin domain"/>
    <property type="match status" value="1"/>
</dbReference>
<evidence type="ECO:0000313" key="2">
    <source>
        <dbReference type="Proteomes" id="UP000760819"/>
    </source>
</evidence>
<dbReference type="PROSITE" id="PS00018">
    <property type="entry name" value="EF_HAND_1"/>
    <property type="match status" value="1"/>
</dbReference>
<dbReference type="GO" id="GO:0000272">
    <property type="term" value="P:polysaccharide catabolic process"/>
    <property type="evidence" value="ECO:0007669"/>
    <property type="project" value="InterPro"/>
</dbReference>
<dbReference type="InterPro" id="IPR018247">
    <property type="entry name" value="EF_Hand_1_Ca_BS"/>
</dbReference>
<gene>
    <name evidence="1" type="ORF">KC640_00510</name>
</gene>
<organism evidence="1 2">
    <name type="scientific">Candidatus Dojkabacteria bacterium</name>
    <dbReference type="NCBI Taxonomy" id="2099670"/>
    <lineage>
        <taxon>Bacteria</taxon>
        <taxon>Candidatus Dojkabacteria</taxon>
    </lineage>
</organism>
<evidence type="ECO:0008006" key="3">
    <source>
        <dbReference type="Google" id="ProtNLM"/>
    </source>
</evidence>
<comment type="caution">
    <text evidence="1">The sequence shown here is derived from an EMBL/GenBank/DDBJ whole genome shotgun (WGS) entry which is preliminary data.</text>
</comment>
<dbReference type="Proteomes" id="UP000760819">
    <property type="component" value="Unassembled WGS sequence"/>
</dbReference>
<dbReference type="AlphaFoldDB" id="A0A955KZX8"/>
<evidence type="ECO:0000313" key="1">
    <source>
        <dbReference type="EMBL" id="MCA9378886.1"/>
    </source>
</evidence>
<proteinExistence type="predicted"/>
<protein>
    <recommendedName>
        <fullName evidence="3">Dockerin domain-containing protein</fullName>
    </recommendedName>
</protein>
<dbReference type="InterPro" id="IPR002105">
    <property type="entry name" value="Dockerin_1_rpt"/>
</dbReference>
<dbReference type="EMBL" id="JAGQLI010000025">
    <property type="protein sequence ID" value="MCA9378886.1"/>
    <property type="molecule type" value="Genomic_DNA"/>
</dbReference>
<dbReference type="InterPro" id="IPR036439">
    <property type="entry name" value="Dockerin_dom_sf"/>
</dbReference>
<reference evidence="1" key="1">
    <citation type="submission" date="2020-04" db="EMBL/GenBank/DDBJ databases">
        <authorList>
            <person name="Zhang T."/>
        </authorList>
    </citation>
    <scope>NUCLEOTIDE SEQUENCE</scope>
    <source>
        <strain evidence="1">HKST-UBA12</strain>
    </source>
</reference>
<dbReference type="PROSITE" id="PS00448">
    <property type="entry name" value="CLOS_CELLULOSOME_RPT"/>
    <property type="match status" value="1"/>
</dbReference>
<name>A0A955KZX8_9BACT</name>
<dbReference type="InterPro" id="IPR036514">
    <property type="entry name" value="SGNH_hydro_sf"/>
</dbReference>
<reference evidence="1" key="2">
    <citation type="journal article" date="2021" name="Microbiome">
        <title>Successional dynamics and alternative stable states in a saline activated sludge microbial community over 9 years.</title>
        <authorList>
            <person name="Wang Y."/>
            <person name="Ye J."/>
            <person name="Ju F."/>
            <person name="Liu L."/>
            <person name="Boyd J.A."/>
            <person name="Deng Y."/>
            <person name="Parks D.H."/>
            <person name="Jiang X."/>
            <person name="Yin X."/>
            <person name="Woodcroft B.J."/>
            <person name="Tyson G.W."/>
            <person name="Hugenholtz P."/>
            <person name="Polz M.F."/>
            <person name="Zhang T."/>
        </authorList>
    </citation>
    <scope>NUCLEOTIDE SEQUENCE</scope>
    <source>
        <strain evidence="1">HKST-UBA12</strain>
    </source>
</reference>
<dbReference type="Gene3D" id="3.40.50.1110">
    <property type="entry name" value="SGNH hydrolase"/>
    <property type="match status" value="1"/>
</dbReference>